<dbReference type="SUPFAM" id="SSF55961">
    <property type="entry name" value="Bet v1-like"/>
    <property type="match status" value="1"/>
</dbReference>
<evidence type="ECO:0008006" key="4">
    <source>
        <dbReference type="Google" id="ProtNLM"/>
    </source>
</evidence>
<sequence length="249" mass="28044">MTRQKSLKSRVRARMDKTGESYTTARRQVLGASTRESTPDTTRQEAPDSASENGVRALRRSEASVQERTGRGWDQWFSLLDGWDATSRTHTEIAAWLVEEHGVPGWWAQSITVAYEQERGMRAPGQRTDGTFSANASKTIAVPVQRLFEAFDDADLRQQWLPGARLDVRTATPPKTFRADWNGEASRIVVGFTTMGETKARVAIEHEKLPGAEAAAEMKAYWRERFAVLKQLLEHGVERDREDPAGQNR</sequence>
<dbReference type="InterPro" id="IPR023393">
    <property type="entry name" value="START-like_dom_sf"/>
</dbReference>
<dbReference type="Gene3D" id="3.30.530.20">
    <property type="match status" value="1"/>
</dbReference>
<evidence type="ECO:0000313" key="2">
    <source>
        <dbReference type="EMBL" id="RAW13768.1"/>
    </source>
</evidence>
<reference evidence="2 3" key="1">
    <citation type="submission" date="2018-06" db="EMBL/GenBank/DDBJ databases">
        <title>Phytoactinopolyspora halophila sp. nov., a novel halophilic actinomycete isolated from a saline soil in China.</title>
        <authorList>
            <person name="Tang S.-K."/>
        </authorList>
    </citation>
    <scope>NUCLEOTIDE SEQUENCE [LARGE SCALE GENOMIC DNA]</scope>
    <source>
        <strain evidence="2 3">YIM 96934</strain>
    </source>
</reference>
<dbReference type="EMBL" id="QMIG01000011">
    <property type="protein sequence ID" value="RAW13768.1"/>
    <property type="molecule type" value="Genomic_DNA"/>
</dbReference>
<dbReference type="InterPro" id="IPR025629">
    <property type="entry name" value="DUF4287"/>
</dbReference>
<dbReference type="AlphaFoldDB" id="A0A329QSV3"/>
<dbReference type="RefSeq" id="WP_112258611.1">
    <property type="nucleotide sequence ID" value="NZ_QMIG01000011.1"/>
</dbReference>
<name>A0A329QSV3_9ACTN</name>
<organism evidence="2 3">
    <name type="scientific">Phytoactinopolyspora halophila</name>
    <dbReference type="NCBI Taxonomy" id="1981511"/>
    <lineage>
        <taxon>Bacteria</taxon>
        <taxon>Bacillati</taxon>
        <taxon>Actinomycetota</taxon>
        <taxon>Actinomycetes</taxon>
        <taxon>Jiangellales</taxon>
        <taxon>Jiangellaceae</taxon>
        <taxon>Phytoactinopolyspora</taxon>
    </lineage>
</organism>
<dbReference type="OrthoDB" id="3837807at2"/>
<feature type="region of interest" description="Disordered" evidence="1">
    <location>
        <begin position="1"/>
        <end position="66"/>
    </location>
</feature>
<comment type="caution">
    <text evidence="2">The sequence shown here is derived from an EMBL/GenBank/DDBJ whole genome shotgun (WGS) entry which is preliminary data.</text>
</comment>
<dbReference type="Proteomes" id="UP000250462">
    <property type="component" value="Unassembled WGS sequence"/>
</dbReference>
<gene>
    <name evidence="2" type="ORF">DPM12_12235</name>
</gene>
<keyword evidence="3" id="KW-1185">Reference proteome</keyword>
<accession>A0A329QSV3</accession>
<proteinExistence type="predicted"/>
<dbReference type="Pfam" id="PF14117">
    <property type="entry name" value="DUF4287"/>
    <property type="match status" value="1"/>
</dbReference>
<evidence type="ECO:0000256" key="1">
    <source>
        <dbReference type="SAM" id="MobiDB-lite"/>
    </source>
</evidence>
<feature type="compositionally biased region" description="Basic residues" evidence="1">
    <location>
        <begin position="1"/>
        <end position="12"/>
    </location>
</feature>
<evidence type="ECO:0000313" key="3">
    <source>
        <dbReference type="Proteomes" id="UP000250462"/>
    </source>
</evidence>
<protein>
    <recommendedName>
        <fullName evidence="4">DUF4287 domain-containing protein</fullName>
    </recommendedName>
</protein>